<evidence type="ECO:0000313" key="3">
    <source>
        <dbReference type="EMBL" id="QDT66366.1"/>
    </source>
</evidence>
<keyword evidence="2" id="KW-0472">Membrane</keyword>
<keyword evidence="4" id="KW-1185">Reference proteome</keyword>
<feature type="compositionally biased region" description="Polar residues" evidence="1">
    <location>
        <begin position="248"/>
        <end position="257"/>
    </location>
</feature>
<evidence type="ECO:0000313" key="4">
    <source>
        <dbReference type="Proteomes" id="UP000319976"/>
    </source>
</evidence>
<evidence type="ECO:0000256" key="2">
    <source>
        <dbReference type="SAM" id="Phobius"/>
    </source>
</evidence>
<dbReference type="EMBL" id="CP036316">
    <property type="protein sequence ID" value="QDT66366.1"/>
    <property type="molecule type" value="Genomic_DNA"/>
</dbReference>
<feature type="compositionally biased region" description="Polar residues" evidence="1">
    <location>
        <begin position="222"/>
        <end position="235"/>
    </location>
</feature>
<feature type="transmembrane region" description="Helical" evidence="2">
    <location>
        <begin position="7"/>
        <end position="26"/>
    </location>
</feature>
<feature type="compositionally biased region" description="Pro residues" evidence="1">
    <location>
        <begin position="193"/>
        <end position="205"/>
    </location>
</feature>
<gene>
    <name evidence="3" type="ORF">V22_36320</name>
</gene>
<protein>
    <submittedName>
        <fullName evidence="3">Uncharacterized protein</fullName>
    </submittedName>
</protein>
<evidence type="ECO:0000256" key="1">
    <source>
        <dbReference type="SAM" id="MobiDB-lite"/>
    </source>
</evidence>
<organism evidence="3 4">
    <name type="scientific">Calycomorphotria hydatis</name>
    <dbReference type="NCBI Taxonomy" id="2528027"/>
    <lineage>
        <taxon>Bacteria</taxon>
        <taxon>Pseudomonadati</taxon>
        <taxon>Planctomycetota</taxon>
        <taxon>Planctomycetia</taxon>
        <taxon>Planctomycetales</taxon>
        <taxon>Planctomycetaceae</taxon>
        <taxon>Calycomorphotria</taxon>
    </lineage>
</organism>
<sequence>MIARTVIIVLMSIIGAIVGPALIYYINPNLLTKEPPIGHWVTKPEDLVIRKTSRHTFNRDEVAYSNTVFTPEHNTPLSYGSSLYPLGGWLLVTDETATWERLLSKLSTSDKSDFIYSSIWYAAYIVKTNEYQLNEGALEKWIQLARVHLASVTRAQILIVLAELKVKKDIRTELLSEATELYIDDYPRHFLSPAPPTTQEPPPNFVAPILPEEDDQPAPANNKENNGTPRNNDNLPHTEHLPKKAPNASGSIKSISDLNRGPTISDAFEDPYSPYTTATATTKVLEPLPPNTPKEPDFKTTTITSFISAIIAALISGAILNAWGEYWGSLLRNPFSRQPNRSTTAGPIGANDPGA</sequence>
<dbReference type="AlphaFoldDB" id="A0A517TDB2"/>
<dbReference type="Proteomes" id="UP000319976">
    <property type="component" value="Chromosome"/>
</dbReference>
<reference evidence="3 4" key="1">
    <citation type="submission" date="2019-02" db="EMBL/GenBank/DDBJ databases">
        <title>Deep-cultivation of Planctomycetes and their phenomic and genomic characterization uncovers novel biology.</title>
        <authorList>
            <person name="Wiegand S."/>
            <person name="Jogler M."/>
            <person name="Boedeker C."/>
            <person name="Pinto D."/>
            <person name="Vollmers J."/>
            <person name="Rivas-Marin E."/>
            <person name="Kohn T."/>
            <person name="Peeters S.H."/>
            <person name="Heuer A."/>
            <person name="Rast P."/>
            <person name="Oberbeckmann S."/>
            <person name="Bunk B."/>
            <person name="Jeske O."/>
            <person name="Meyerdierks A."/>
            <person name="Storesund J.E."/>
            <person name="Kallscheuer N."/>
            <person name="Luecker S."/>
            <person name="Lage O.M."/>
            <person name="Pohl T."/>
            <person name="Merkel B.J."/>
            <person name="Hornburger P."/>
            <person name="Mueller R.-W."/>
            <person name="Bruemmer F."/>
            <person name="Labrenz M."/>
            <person name="Spormann A.M."/>
            <person name="Op den Camp H."/>
            <person name="Overmann J."/>
            <person name="Amann R."/>
            <person name="Jetten M.S.M."/>
            <person name="Mascher T."/>
            <person name="Medema M.H."/>
            <person name="Devos D.P."/>
            <person name="Kaster A.-K."/>
            <person name="Ovreas L."/>
            <person name="Rohde M."/>
            <person name="Galperin M.Y."/>
            <person name="Jogler C."/>
        </authorList>
    </citation>
    <scope>NUCLEOTIDE SEQUENCE [LARGE SCALE GENOMIC DNA]</scope>
    <source>
        <strain evidence="3 4">V22</strain>
    </source>
</reference>
<accession>A0A517TDB2</accession>
<keyword evidence="2" id="KW-1133">Transmembrane helix</keyword>
<name>A0A517TDB2_9PLAN</name>
<keyword evidence="2" id="KW-0812">Transmembrane</keyword>
<feature type="region of interest" description="Disordered" evidence="1">
    <location>
        <begin position="191"/>
        <end position="272"/>
    </location>
</feature>
<dbReference type="KEGG" id="chya:V22_36320"/>
<proteinExistence type="predicted"/>